<evidence type="ECO:0000256" key="1">
    <source>
        <dbReference type="ARBA" id="ARBA00023015"/>
    </source>
</evidence>
<organism evidence="5 6">
    <name type="scientific">Mycolicibacterium vaccae ATCC 25954</name>
    <dbReference type="NCBI Taxonomy" id="1194972"/>
    <lineage>
        <taxon>Bacteria</taxon>
        <taxon>Bacillati</taxon>
        <taxon>Actinomycetota</taxon>
        <taxon>Actinomycetes</taxon>
        <taxon>Mycobacteriales</taxon>
        <taxon>Mycobacteriaceae</taxon>
        <taxon>Mycolicibacterium</taxon>
    </lineage>
</organism>
<evidence type="ECO:0000256" key="2">
    <source>
        <dbReference type="ARBA" id="ARBA00023125"/>
    </source>
</evidence>
<sequence length="229" mass="25474">MNPPEDPGTAGAAAPSARERTYTYLRQAIVSGEMSSGRRVVEEQIASDLGVSRTPVREALQRLASEGLIVRLRRGHLEVVSISAREREELHLLRLAVDQLVATLLTEKVADVEWQELYAHLQPLEDAYRKHGIHSPAYAMAHLDLHSAINKAAFTGAARGLAVGTYMYPSDDYVQQEGYEPVIQHRELLDALSSGDEEIAVAEMRAHARRGHREHVMNDHLTGTRGERK</sequence>
<dbReference type="Gene3D" id="1.10.10.10">
    <property type="entry name" value="Winged helix-like DNA-binding domain superfamily/Winged helix DNA-binding domain"/>
    <property type="match status" value="1"/>
</dbReference>
<keyword evidence="1" id="KW-0805">Transcription regulation</keyword>
<dbReference type="SMART" id="SM00895">
    <property type="entry name" value="FCD"/>
    <property type="match status" value="1"/>
</dbReference>
<reference evidence="5 6" key="1">
    <citation type="journal article" date="2012" name="J. Bacteriol.">
        <title>Complete Genome Sequence of Mycobacterium vaccae Type Strain ATCC 25954.</title>
        <authorList>
            <person name="Ho Y.S."/>
            <person name="Adroub S.A."/>
            <person name="Abadi M."/>
            <person name="Al Alwan B."/>
            <person name="Alkhateeb R."/>
            <person name="Gao G."/>
            <person name="Ragab A."/>
            <person name="Ali S."/>
            <person name="van Soolingen D."/>
            <person name="Bitter W."/>
            <person name="Pain A."/>
            <person name="Abdallah A.M."/>
        </authorList>
    </citation>
    <scope>NUCLEOTIDE SEQUENCE [LARGE SCALE GENOMIC DNA]</scope>
    <source>
        <strain evidence="5 6">ATCC 25954</strain>
    </source>
</reference>
<dbReference type="eggNOG" id="COG1802">
    <property type="taxonomic scope" value="Bacteria"/>
</dbReference>
<dbReference type="PRINTS" id="PR00035">
    <property type="entry name" value="HTHGNTR"/>
</dbReference>
<dbReference type="GO" id="GO:0003677">
    <property type="term" value="F:DNA binding"/>
    <property type="evidence" value="ECO:0007669"/>
    <property type="project" value="UniProtKB-KW"/>
</dbReference>
<evidence type="ECO:0000256" key="3">
    <source>
        <dbReference type="ARBA" id="ARBA00023163"/>
    </source>
</evidence>
<evidence type="ECO:0000313" key="5">
    <source>
        <dbReference type="EMBL" id="EJZ08990.1"/>
    </source>
</evidence>
<dbReference type="SMART" id="SM00345">
    <property type="entry name" value="HTH_GNTR"/>
    <property type="match status" value="1"/>
</dbReference>
<dbReference type="Pfam" id="PF00392">
    <property type="entry name" value="GntR"/>
    <property type="match status" value="1"/>
</dbReference>
<dbReference type="Proteomes" id="UP000006072">
    <property type="component" value="Unassembled WGS sequence"/>
</dbReference>
<dbReference type="RefSeq" id="WP_003929105.1">
    <property type="nucleotide sequence ID" value="NZ_JH814685.1"/>
</dbReference>
<dbReference type="GO" id="GO:0003700">
    <property type="term" value="F:DNA-binding transcription factor activity"/>
    <property type="evidence" value="ECO:0007669"/>
    <property type="project" value="InterPro"/>
</dbReference>
<accession>K0UVG6</accession>
<feature type="domain" description="HTH gntR-type" evidence="4">
    <location>
        <begin position="15"/>
        <end position="82"/>
    </location>
</feature>
<comment type="caution">
    <text evidence="5">The sequence shown here is derived from an EMBL/GenBank/DDBJ whole genome shotgun (WGS) entry which is preliminary data.</text>
</comment>
<dbReference type="AlphaFoldDB" id="K0UVG6"/>
<keyword evidence="3" id="KW-0804">Transcription</keyword>
<dbReference type="HOGENOM" id="CLU_017584_5_3_11"/>
<dbReference type="SUPFAM" id="SSF48008">
    <property type="entry name" value="GntR ligand-binding domain-like"/>
    <property type="match status" value="1"/>
</dbReference>
<proteinExistence type="predicted"/>
<protein>
    <submittedName>
        <fullName evidence="5">GntR domain containing protein</fullName>
    </submittedName>
</protein>
<dbReference type="SUPFAM" id="SSF46785">
    <property type="entry name" value="Winged helix' DNA-binding domain"/>
    <property type="match status" value="1"/>
</dbReference>
<dbReference type="PROSITE" id="PS50949">
    <property type="entry name" value="HTH_GNTR"/>
    <property type="match status" value="1"/>
</dbReference>
<evidence type="ECO:0000313" key="6">
    <source>
        <dbReference type="Proteomes" id="UP000006072"/>
    </source>
</evidence>
<dbReference type="PANTHER" id="PTHR43537">
    <property type="entry name" value="TRANSCRIPTIONAL REGULATOR, GNTR FAMILY"/>
    <property type="match status" value="1"/>
</dbReference>
<dbReference type="EMBL" id="ALQA01000026">
    <property type="protein sequence ID" value="EJZ08990.1"/>
    <property type="molecule type" value="Genomic_DNA"/>
</dbReference>
<dbReference type="Pfam" id="PF07729">
    <property type="entry name" value="FCD"/>
    <property type="match status" value="1"/>
</dbReference>
<dbReference type="InterPro" id="IPR000524">
    <property type="entry name" value="Tscrpt_reg_HTH_GntR"/>
</dbReference>
<keyword evidence="6" id="KW-1185">Reference proteome</keyword>
<name>K0UVG6_MYCVA</name>
<keyword evidence="2" id="KW-0238">DNA-binding</keyword>
<dbReference type="CDD" id="cd07377">
    <property type="entry name" value="WHTH_GntR"/>
    <property type="match status" value="1"/>
</dbReference>
<dbReference type="InterPro" id="IPR011711">
    <property type="entry name" value="GntR_C"/>
</dbReference>
<dbReference type="InterPro" id="IPR036388">
    <property type="entry name" value="WH-like_DNA-bd_sf"/>
</dbReference>
<dbReference type="InterPro" id="IPR008920">
    <property type="entry name" value="TF_FadR/GntR_C"/>
</dbReference>
<dbReference type="PATRIC" id="fig|1194972.3.peg.2774"/>
<dbReference type="Gene3D" id="1.20.120.530">
    <property type="entry name" value="GntR ligand-binding domain-like"/>
    <property type="match status" value="1"/>
</dbReference>
<evidence type="ECO:0000259" key="4">
    <source>
        <dbReference type="PROSITE" id="PS50949"/>
    </source>
</evidence>
<dbReference type="PANTHER" id="PTHR43537:SF24">
    <property type="entry name" value="GLUCONATE OPERON TRANSCRIPTIONAL REPRESSOR"/>
    <property type="match status" value="1"/>
</dbReference>
<gene>
    <name evidence="5" type="ORF">MVAC_13888</name>
</gene>
<dbReference type="InterPro" id="IPR036390">
    <property type="entry name" value="WH_DNA-bd_sf"/>
</dbReference>